<sequence>VQICVLLHNMHTFWLKIGHAFPPCCRDLTRTQHTHILCANHTDHKEWSIWLIIMNKNNNNCTFIMSVS</sequence>
<reference evidence="1" key="1">
    <citation type="submission" date="2014-12" db="EMBL/GenBank/DDBJ databases">
        <title>Insight into the proteome of Arion vulgaris.</title>
        <authorList>
            <person name="Aradska J."/>
            <person name="Bulat T."/>
            <person name="Smidak R."/>
            <person name="Sarate P."/>
            <person name="Gangsoo J."/>
            <person name="Sialana F."/>
            <person name="Bilban M."/>
            <person name="Lubec G."/>
        </authorList>
    </citation>
    <scope>NUCLEOTIDE SEQUENCE</scope>
    <source>
        <tissue evidence="1">Skin</tissue>
    </source>
</reference>
<accession>A0A0B6XYM8</accession>
<proteinExistence type="predicted"/>
<feature type="non-terminal residue" evidence="1">
    <location>
        <position position="68"/>
    </location>
</feature>
<dbReference type="AlphaFoldDB" id="A0A0B6XYM8"/>
<gene>
    <name evidence="1" type="primary">ORF6751</name>
</gene>
<evidence type="ECO:0000313" key="1">
    <source>
        <dbReference type="EMBL" id="CEK49187.1"/>
    </source>
</evidence>
<dbReference type="EMBL" id="HACG01002322">
    <property type="protein sequence ID" value="CEK49187.1"/>
    <property type="molecule type" value="Transcribed_RNA"/>
</dbReference>
<name>A0A0B6XYM8_9EUPU</name>
<organism evidence="1">
    <name type="scientific">Arion vulgaris</name>
    <dbReference type="NCBI Taxonomy" id="1028688"/>
    <lineage>
        <taxon>Eukaryota</taxon>
        <taxon>Metazoa</taxon>
        <taxon>Spiralia</taxon>
        <taxon>Lophotrochozoa</taxon>
        <taxon>Mollusca</taxon>
        <taxon>Gastropoda</taxon>
        <taxon>Heterobranchia</taxon>
        <taxon>Euthyneura</taxon>
        <taxon>Panpulmonata</taxon>
        <taxon>Eupulmonata</taxon>
        <taxon>Stylommatophora</taxon>
        <taxon>Helicina</taxon>
        <taxon>Arionoidea</taxon>
        <taxon>Arionidae</taxon>
        <taxon>Arion</taxon>
    </lineage>
</organism>
<feature type="non-terminal residue" evidence="1">
    <location>
        <position position="1"/>
    </location>
</feature>
<protein>
    <submittedName>
        <fullName evidence="1">Uncharacterized protein</fullName>
    </submittedName>
</protein>